<gene>
    <name evidence="1" type="ORF">ABIA69_003901</name>
</gene>
<name>A0ABV2PP20_9BACI</name>
<comment type="caution">
    <text evidence="1">The sequence shown here is derived from an EMBL/GenBank/DDBJ whole genome shotgun (WGS) entry which is preliminary data.</text>
</comment>
<organism evidence="1 2">
    <name type="scientific">Lysinibacillus parviboronicapiens</name>
    <dbReference type="NCBI Taxonomy" id="436516"/>
    <lineage>
        <taxon>Bacteria</taxon>
        <taxon>Bacillati</taxon>
        <taxon>Bacillota</taxon>
        <taxon>Bacilli</taxon>
        <taxon>Bacillales</taxon>
        <taxon>Bacillaceae</taxon>
        <taxon>Lysinibacillus</taxon>
    </lineage>
</organism>
<dbReference type="RefSeq" id="WP_354472681.1">
    <property type="nucleotide sequence ID" value="NZ_JBEPSB010000024.1"/>
</dbReference>
<dbReference type="Proteomes" id="UP001549363">
    <property type="component" value="Unassembled WGS sequence"/>
</dbReference>
<keyword evidence="2" id="KW-1185">Reference proteome</keyword>
<reference evidence="1 2" key="1">
    <citation type="submission" date="2024-06" db="EMBL/GenBank/DDBJ databases">
        <title>Sorghum-associated microbial communities from plants grown in Nebraska, USA.</title>
        <authorList>
            <person name="Schachtman D."/>
        </authorList>
    </citation>
    <scope>NUCLEOTIDE SEQUENCE [LARGE SCALE GENOMIC DNA]</scope>
    <source>
        <strain evidence="1 2">736</strain>
    </source>
</reference>
<evidence type="ECO:0000313" key="2">
    <source>
        <dbReference type="Proteomes" id="UP001549363"/>
    </source>
</evidence>
<protein>
    <submittedName>
        <fullName evidence="1">Uncharacterized protein</fullName>
    </submittedName>
</protein>
<accession>A0ABV2PP20</accession>
<evidence type="ECO:0000313" key="1">
    <source>
        <dbReference type="EMBL" id="MET4562710.1"/>
    </source>
</evidence>
<dbReference type="EMBL" id="JBEPSB010000024">
    <property type="protein sequence ID" value="MET4562710.1"/>
    <property type="molecule type" value="Genomic_DNA"/>
</dbReference>
<sequence>MENLDETKYFLQAHFYPLIEWEQLEDAVIDHRKLSRKERLKFKEEILYLKQLLAQKQYDKIQDIINVNELEYTQVCDVKEIQRLVNEVLPIIEKYEYKEDISYVPLKALNYIFDTIIIPTKTFLSFDFIAIDIQREGDTFIQHFKQDLQYIEKAFKESDETKIGKILQISNKKGVSIFESEYRDSFIQEVMEKLS</sequence>
<proteinExistence type="predicted"/>